<accession>A0A517MZE7</accession>
<dbReference type="Gene3D" id="3.30.1340.30">
    <property type="match status" value="1"/>
</dbReference>
<gene>
    <name evidence="2" type="ORF">HG15A2_35890</name>
</gene>
<dbReference type="OrthoDB" id="291621at2"/>
<keyword evidence="3" id="KW-1185">Reference proteome</keyword>
<dbReference type="PROSITE" id="PS50914">
    <property type="entry name" value="BON"/>
    <property type="match status" value="1"/>
</dbReference>
<name>A0A517MZE7_9BACT</name>
<feature type="domain" description="BON" evidence="1">
    <location>
        <begin position="19"/>
        <end position="87"/>
    </location>
</feature>
<evidence type="ECO:0000313" key="3">
    <source>
        <dbReference type="Proteomes" id="UP000319852"/>
    </source>
</evidence>
<reference evidence="2 3" key="1">
    <citation type="submission" date="2019-02" db="EMBL/GenBank/DDBJ databases">
        <title>Deep-cultivation of Planctomycetes and their phenomic and genomic characterization uncovers novel biology.</title>
        <authorList>
            <person name="Wiegand S."/>
            <person name="Jogler M."/>
            <person name="Boedeker C."/>
            <person name="Pinto D."/>
            <person name="Vollmers J."/>
            <person name="Rivas-Marin E."/>
            <person name="Kohn T."/>
            <person name="Peeters S.H."/>
            <person name="Heuer A."/>
            <person name="Rast P."/>
            <person name="Oberbeckmann S."/>
            <person name="Bunk B."/>
            <person name="Jeske O."/>
            <person name="Meyerdierks A."/>
            <person name="Storesund J.E."/>
            <person name="Kallscheuer N."/>
            <person name="Luecker S."/>
            <person name="Lage O.M."/>
            <person name="Pohl T."/>
            <person name="Merkel B.J."/>
            <person name="Hornburger P."/>
            <person name="Mueller R.-W."/>
            <person name="Bruemmer F."/>
            <person name="Labrenz M."/>
            <person name="Spormann A.M."/>
            <person name="Op den Camp H."/>
            <person name="Overmann J."/>
            <person name="Amann R."/>
            <person name="Jetten M.S.M."/>
            <person name="Mascher T."/>
            <person name="Medema M.H."/>
            <person name="Devos D.P."/>
            <person name="Kaster A.-K."/>
            <person name="Ovreas L."/>
            <person name="Rohde M."/>
            <person name="Galperin M.Y."/>
            <person name="Jogler C."/>
        </authorList>
    </citation>
    <scope>NUCLEOTIDE SEQUENCE [LARGE SCALE GENOMIC DNA]</scope>
    <source>
        <strain evidence="2 3">HG15A2</strain>
    </source>
</reference>
<evidence type="ECO:0000313" key="2">
    <source>
        <dbReference type="EMBL" id="QDT00253.1"/>
    </source>
</evidence>
<evidence type="ECO:0000259" key="1">
    <source>
        <dbReference type="PROSITE" id="PS50914"/>
    </source>
</evidence>
<protein>
    <submittedName>
        <fullName evidence="2">BON domain protein</fullName>
    </submittedName>
</protein>
<dbReference type="Proteomes" id="UP000319852">
    <property type="component" value="Chromosome"/>
</dbReference>
<organism evidence="2 3">
    <name type="scientific">Adhaeretor mobilis</name>
    <dbReference type="NCBI Taxonomy" id="1930276"/>
    <lineage>
        <taxon>Bacteria</taxon>
        <taxon>Pseudomonadati</taxon>
        <taxon>Planctomycetota</taxon>
        <taxon>Planctomycetia</taxon>
        <taxon>Pirellulales</taxon>
        <taxon>Lacipirellulaceae</taxon>
        <taxon>Adhaeretor</taxon>
    </lineage>
</organism>
<dbReference type="RefSeq" id="WP_145061633.1">
    <property type="nucleotide sequence ID" value="NZ_CP036263.1"/>
</dbReference>
<dbReference type="EMBL" id="CP036263">
    <property type="protein sequence ID" value="QDT00253.1"/>
    <property type="molecule type" value="Genomic_DNA"/>
</dbReference>
<proteinExistence type="predicted"/>
<dbReference type="KEGG" id="amob:HG15A2_35890"/>
<dbReference type="Pfam" id="PF04972">
    <property type="entry name" value="BON"/>
    <property type="match status" value="1"/>
</dbReference>
<dbReference type="InterPro" id="IPR007055">
    <property type="entry name" value="BON_dom"/>
</dbReference>
<sequence length="88" mass="9723">MIAQSSQTKIAVEPNVPASPVEDRCLISEVLRRNGHHGLIDVNCDLREGMAILHGRVSRYYLKQMAQEIAKHSNGVEAVVNRIQVCSA</sequence>
<dbReference type="AlphaFoldDB" id="A0A517MZE7"/>